<dbReference type="CDD" id="cd06587">
    <property type="entry name" value="VOC"/>
    <property type="match status" value="1"/>
</dbReference>
<feature type="domain" description="VOC" evidence="1">
    <location>
        <begin position="2"/>
        <end position="111"/>
    </location>
</feature>
<evidence type="ECO:0000259" key="1">
    <source>
        <dbReference type="PROSITE" id="PS51819"/>
    </source>
</evidence>
<dbReference type="RefSeq" id="WP_103584250.1">
    <property type="nucleotide sequence ID" value="NZ_CP192781.1"/>
</dbReference>
<name>A0AAW9F9Y4_9HYPH</name>
<evidence type="ECO:0000313" key="2">
    <source>
        <dbReference type="EMBL" id="MDX8301253.1"/>
    </source>
</evidence>
<comment type="caution">
    <text evidence="2">The sequence shown here is derived from an EMBL/GenBank/DDBJ whole genome shotgun (WGS) entry which is preliminary data.</text>
</comment>
<accession>A0AAW9F9Y4</accession>
<dbReference type="InterPro" id="IPR029068">
    <property type="entry name" value="Glyas_Bleomycin-R_OHBP_Dase"/>
</dbReference>
<organism evidence="2">
    <name type="scientific">Agrobacterium rosae</name>
    <dbReference type="NCBI Taxonomy" id="1972867"/>
    <lineage>
        <taxon>Bacteria</taxon>
        <taxon>Pseudomonadati</taxon>
        <taxon>Pseudomonadota</taxon>
        <taxon>Alphaproteobacteria</taxon>
        <taxon>Hyphomicrobiales</taxon>
        <taxon>Rhizobiaceae</taxon>
        <taxon>Rhizobium/Agrobacterium group</taxon>
        <taxon>Agrobacterium</taxon>
    </lineage>
</organism>
<sequence length="127" mass="14168">MRLNHVTVTMPDLDAGWAFYCLFGLIPIVDSRPHYVRFVCPDGDSTLSLSQGDVAGGGTTVCFECADLDSTYQKLNAAGIQFSHPPKNQSWLWREAELFDPAGNRIELYFAGENRLDPPWKIQSTAE</sequence>
<proteinExistence type="predicted"/>
<gene>
    <name evidence="2" type="ORF">RMR22_03270</name>
</gene>
<dbReference type="EMBL" id="JAVRAF010000001">
    <property type="protein sequence ID" value="MDX8301253.1"/>
    <property type="molecule type" value="Genomic_DNA"/>
</dbReference>
<dbReference type="Gene3D" id="3.10.180.10">
    <property type="entry name" value="2,3-Dihydroxybiphenyl 1,2-Dioxygenase, domain 1"/>
    <property type="match status" value="1"/>
</dbReference>
<dbReference type="Pfam" id="PF00903">
    <property type="entry name" value="Glyoxalase"/>
    <property type="match status" value="1"/>
</dbReference>
<reference evidence="2" key="1">
    <citation type="journal article" date="2023" name="Phytobiomes J">
        <title>Deciphering the key players within the bacterial microbiota associated with aerial crown gall tumors on rhododendron: Insights into the gallobiome.</title>
        <authorList>
            <person name="Kuzmanovic N."/>
            <person name="Nesme J."/>
            <person name="Wolf J."/>
            <person name="Neumann-Schaal M."/>
            <person name="Petersen J."/>
            <person name="Fernandez-Gnecco G."/>
            <person name="Sproeer C."/>
            <person name="Bunk B."/>
            <person name="Overmann J."/>
            <person name="Sorensen S.J."/>
            <person name="Idczak E."/>
            <person name="Smalla K."/>
        </authorList>
    </citation>
    <scope>NUCLEOTIDE SEQUENCE</scope>
    <source>
        <strain evidence="2">Rho-11.1</strain>
    </source>
</reference>
<protein>
    <submittedName>
        <fullName evidence="2">VOC family protein</fullName>
    </submittedName>
</protein>
<dbReference type="InterPro" id="IPR004360">
    <property type="entry name" value="Glyas_Fos-R_dOase_dom"/>
</dbReference>
<dbReference type="InterPro" id="IPR037523">
    <property type="entry name" value="VOC_core"/>
</dbReference>
<dbReference type="PROSITE" id="PS51819">
    <property type="entry name" value="VOC"/>
    <property type="match status" value="1"/>
</dbReference>
<dbReference type="AlphaFoldDB" id="A0AAW9F9Y4"/>
<dbReference type="SUPFAM" id="SSF54593">
    <property type="entry name" value="Glyoxalase/Bleomycin resistance protein/Dihydroxybiphenyl dioxygenase"/>
    <property type="match status" value="1"/>
</dbReference>